<keyword evidence="15" id="KW-0238">DNA-binding</keyword>
<evidence type="ECO:0000256" key="14">
    <source>
        <dbReference type="SAM" id="MobiDB-lite"/>
    </source>
</evidence>
<comment type="function">
    <text evidence="13">Component of the EKC/KEOPS complex that is required for the formation of a threonylcarbamoyl group on adenosine at position 37 (t(6)A37) in tRNAs that read codons beginning with adenine. The complex is probably involved in the transfer of the threonylcarbamoyl moiety of threonylcarbamoyl-AMP (TC-AMP) to the N6 group of A37. GON7 likely plays a supporting role to the catalytic subunit KAE1 in the complex. The EKC/KEOPS complex also promotes both telomere uncapping and telomere elongation. The complex is required for efficient recruitment of transcriptional coactivators.</text>
</comment>
<keyword evidence="9" id="KW-0805">Transcription regulation</keyword>
<keyword evidence="6" id="KW-0158">Chromosome</keyword>
<evidence type="ECO:0000256" key="11">
    <source>
        <dbReference type="ARBA" id="ARBA00023163"/>
    </source>
</evidence>
<dbReference type="EMBL" id="BTFZ01000011">
    <property type="protein sequence ID" value="GMM37231.1"/>
    <property type="molecule type" value="Genomic_DNA"/>
</dbReference>
<evidence type="ECO:0000256" key="9">
    <source>
        <dbReference type="ARBA" id="ARBA00023015"/>
    </source>
</evidence>
<dbReference type="Pfam" id="PF08738">
    <property type="entry name" value="Gon7"/>
    <property type="match status" value="1"/>
</dbReference>
<dbReference type="Proteomes" id="UP001360560">
    <property type="component" value="Unassembled WGS sequence"/>
</dbReference>
<gene>
    <name evidence="15" type="ORF">DASC09_045560</name>
</gene>
<dbReference type="GO" id="GO:0005634">
    <property type="term" value="C:nucleus"/>
    <property type="evidence" value="ECO:0007669"/>
    <property type="project" value="UniProtKB-SubCell"/>
</dbReference>
<organism evidence="15 16">
    <name type="scientific">Saccharomycopsis crataegensis</name>
    <dbReference type="NCBI Taxonomy" id="43959"/>
    <lineage>
        <taxon>Eukaryota</taxon>
        <taxon>Fungi</taxon>
        <taxon>Dikarya</taxon>
        <taxon>Ascomycota</taxon>
        <taxon>Saccharomycotina</taxon>
        <taxon>Saccharomycetes</taxon>
        <taxon>Saccharomycopsidaceae</taxon>
        <taxon>Saccharomycopsis</taxon>
    </lineage>
</organism>
<evidence type="ECO:0000256" key="5">
    <source>
        <dbReference type="ARBA" id="ARBA00019746"/>
    </source>
</evidence>
<keyword evidence="12" id="KW-0539">Nucleus</keyword>
<reference evidence="15 16" key="1">
    <citation type="journal article" date="2023" name="Elife">
        <title>Identification of key yeast species and microbe-microbe interactions impacting larval growth of Drosophila in the wild.</title>
        <authorList>
            <person name="Mure A."/>
            <person name="Sugiura Y."/>
            <person name="Maeda R."/>
            <person name="Honda K."/>
            <person name="Sakurai N."/>
            <person name="Takahashi Y."/>
            <person name="Watada M."/>
            <person name="Katoh T."/>
            <person name="Gotoh A."/>
            <person name="Gotoh Y."/>
            <person name="Taniguchi I."/>
            <person name="Nakamura K."/>
            <person name="Hayashi T."/>
            <person name="Katayama T."/>
            <person name="Uemura T."/>
            <person name="Hattori Y."/>
        </authorList>
    </citation>
    <scope>NUCLEOTIDE SEQUENCE [LARGE SCALE GENOMIC DNA]</scope>
    <source>
        <strain evidence="15 16">SC-9</strain>
    </source>
</reference>
<dbReference type="GO" id="GO:0000781">
    <property type="term" value="C:chromosome, telomeric region"/>
    <property type="evidence" value="ECO:0007669"/>
    <property type="project" value="UniProtKB-SubCell"/>
</dbReference>
<evidence type="ECO:0000256" key="7">
    <source>
        <dbReference type="ARBA" id="ARBA00022694"/>
    </source>
</evidence>
<evidence type="ECO:0000256" key="1">
    <source>
        <dbReference type="ARBA" id="ARBA00004123"/>
    </source>
</evidence>
<comment type="caution">
    <text evidence="15">The sequence shown here is derived from an EMBL/GenBank/DDBJ whole genome shotgun (WGS) entry which is preliminary data.</text>
</comment>
<evidence type="ECO:0000256" key="6">
    <source>
        <dbReference type="ARBA" id="ARBA00022454"/>
    </source>
</evidence>
<evidence type="ECO:0000256" key="8">
    <source>
        <dbReference type="ARBA" id="ARBA00022895"/>
    </source>
</evidence>
<evidence type="ECO:0000313" key="15">
    <source>
        <dbReference type="EMBL" id="GMM37231.1"/>
    </source>
</evidence>
<dbReference type="GeneID" id="90075206"/>
<evidence type="ECO:0000256" key="12">
    <source>
        <dbReference type="ARBA" id="ARBA00023242"/>
    </source>
</evidence>
<dbReference type="InterPro" id="IPR014849">
    <property type="entry name" value="EKC/KEOPS_Gon7"/>
</dbReference>
<evidence type="ECO:0000256" key="2">
    <source>
        <dbReference type="ARBA" id="ARBA00004574"/>
    </source>
</evidence>
<feature type="region of interest" description="Disordered" evidence="14">
    <location>
        <begin position="26"/>
        <end position="49"/>
    </location>
</feature>
<protein>
    <recommendedName>
        <fullName evidence="5">EKC/KEOPS complex subunit GON7</fullName>
    </recommendedName>
</protein>
<keyword evidence="8" id="KW-0779">Telomere</keyword>
<evidence type="ECO:0000256" key="3">
    <source>
        <dbReference type="ARBA" id="ARBA00008529"/>
    </source>
</evidence>
<evidence type="ECO:0000256" key="13">
    <source>
        <dbReference type="ARBA" id="ARBA00025393"/>
    </source>
</evidence>
<feature type="region of interest" description="Disordered" evidence="14">
    <location>
        <begin position="98"/>
        <end position="118"/>
    </location>
</feature>
<dbReference type="RefSeq" id="XP_064854227.1">
    <property type="nucleotide sequence ID" value="XM_064998155.1"/>
</dbReference>
<dbReference type="AlphaFoldDB" id="A0AAV5QRL0"/>
<proteinExistence type="inferred from homology"/>
<dbReference type="GO" id="GO:0003677">
    <property type="term" value="F:DNA binding"/>
    <property type="evidence" value="ECO:0007669"/>
    <property type="project" value="UniProtKB-KW"/>
</dbReference>
<feature type="compositionally biased region" description="Acidic residues" evidence="14">
    <location>
        <begin position="100"/>
        <end position="118"/>
    </location>
</feature>
<comment type="similarity">
    <text evidence="3">Belongs to the GON7 family.</text>
</comment>
<evidence type="ECO:0000313" key="16">
    <source>
        <dbReference type="Proteomes" id="UP001360560"/>
    </source>
</evidence>
<comment type="subcellular location">
    <subcellularLocation>
        <location evidence="2">Chromosome</location>
        <location evidence="2">Telomere</location>
    </subcellularLocation>
    <subcellularLocation>
        <location evidence="1">Nucleus</location>
    </subcellularLocation>
</comment>
<dbReference type="GO" id="GO:0008033">
    <property type="term" value="P:tRNA processing"/>
    <property type="evidence" value="ECO:0007669"/>
    <property type="project" value="UniProtKB-KW"/>
</dbReference>
<accession>A0AAV5QRL0</accession>
<keyword evidence="11" id="KW-0804">Transcription</keyword>
<comment type="subunit">
    <text evidence="4">Component of the EKC/KEOPS complex composed of at least BUD32, CGI121, GON7, KAE1 and PCC1; the whole complex dimerizes.</text>
</comment>
<keyword evidence="16" id="KW-1185">Reference proteome</keyword>
<sequence>MSSAPSLKDTTTTLIPSAVYHSNTSQTTIKLEPGPGPHSTIGKTSGPSDYVMNAGMVDKDVPSAPSSTNLGALRSQLTSLQDVINLYLTDRMKKNVAEEKDVDMDNLIGEQEDEEDAE</sequence>
<evidence type="ECO:0000256" key="10">
    <source>
        <dbReference type="ARBA" id="ARBA00023159"/>
    </source>
</evidence>
<keyword evidence="7" id="KW-0819">tRNA processing</keyword>
<evidence type="ECO:0000256" key="4">
    <source>
        <dbReference type="ARBA" id="ARBA00011534"/>
    </source>
</evidence>
<keyword evidence="10" id="KW-0010">Activator</keyword>
<name>A0AAV5QRL0_9ASCO</name>